<feature type="transmembrane region" description="Helical" evidence="1">
    <location>
        <begin position="53"/>
        <end position="75"/>
    </location>
</feature>
<feature type="transmembrane region" description="Helical" evidence="1">
    <location>
        <begin position="29"/>
        <end position="47"/>
    </location>
</feature>
<keyword evidence="1" id="KW-1133">Transmembrane helix</keyword>
<dbReference type="AlphaFoldDB" id="A0A7X5HVX8"/>
<evidence type="ECO:0000313" key="3">
    <source>
        <dbReference type="EMBL" id="NDL67635.1"/>
    </source>
</evidence>
<dbReference type="InterPro" id="IPR025588">
    <property type="entry name" value="YcxB-like_C"/>
</dbReference>
<dbReference type="RefSeq" id="WP_162370363.1">
    <property type="nucleotide sequence ID" value="NZ_JAAEEH010000018.1"/>
</dbReference>
<keyword evidence="1" id="KW-0472">Membrane</keyword>
<keyword evidence="4" id="KW-1185">Reference proteome</keyword>
<feature type="domain" description="YcxB-like C-terminal" evidence="2">
    <location>
        <begin position="96"/>
        <end position="156"/>
    </location>
</feature>
<organism evidence="3 4">
    <name type="scientific">Anaerotalea alkaliphila</name>
    <dbReference type="NCBI Taxonomy" id="2662126"/>
    <lineage>
        <taxon>Bacteria</taxon>
        <taxon>Bacillati</taxon>
        <taxon>Bacillota</taxon>
        <taxon>Clostridia</taxon>
        <taxon>Eubacteriales</taxon>
        <taxon>Anaerotalea</taxon>
    </lineage>
</organism>
<protein>
    <submittedName>
        <fullName evidence="3">YcxB family protein</fullName>
    </submittedName>
</protein>
<accession>A0A7X5HVX8</accession>
<dbReference type="EMBL" id="JAAEEH010000018">
    <property type="protein sequence ID" value="NDL67635.1"/>
    <property type="molecule type" value="Genomic_DNA"/>
</dbReference>
<sequence>MQEIHEATVKINEKDIFNFMATHSLTKRGDLISFLFGVTALLVLPFFAVLENWFAVVLLFGVGTGFVVATPAGMYMNARKQAKINPVFKKPITFRLDREGMAVHQYTGELQLEWKKILRVLENKTCFFFYVNGEQALILPKRAFEDKEGLDAFRNLVEESVDGRYQAYFLEGQEKPLWNTIRTILGKPKSSHKP</sequence>
<evidence type="ECO:0000313" key="4">
    <source>
        <dbReference type="Proteomes" id="UP000461585"/>
    </source>
</evidence>
<proteinExistence type="predicted"/>
<keyword evidence="1" id="KW-0812">Transmembrane</keyword>
<dbReference type="Proteomes" id="UP000461585">
    <property type="component" value="Unassembled WGS sequence"/>
</dbReference>
<name>A0A7X5HVX8_9FIRM</name>
<reference evidence="3 4" key="1">
    <citation type="submission" date="2020-01" db="EMBL/GenBank/DDBJ databases">
        <title>Anaeroalcalibacter tamaniensis gen. nov., sp. nov., moderately halophilic strictly anaerobic fermenter bacterium from mud volcano of Taman peninsula.</title>
        <authorList>
            <person name="Frolova A."/>
            <person name="Merkel A.Y."/>
            <person name="Slobodkin A.I."/>
        </authorList>
    </citation>
    <scope>NUCLEOTIDE SEQUENCE [LARGE SCALE GENOMIC DNA]</scope>
    <source>
        <strain evidence="3 4">F-3ap</strain>
    </source>
</reference>
<dbReference type="Pfam" id="PF14317">
    <property type="entry name" value="YcxB"/>
    <property type="match status" value="1"/>
</dbReference>
<evidence type="ECO:0000256" key="1">
    <source>
        <dbReference type="SAM" id="Phobius"/>
    </source>
</evidence>
<evidence type="ECO:0000259" key="2">
    <source>
        <dbReference type="Pfam" id="PF14317"/>
    </source>
</evidence>
<comment type="caution">
    <text evidence="3">The sequence shown here is derived from an EMBL/GenBank/DDBJ whole genome shotgun (WGS) entry which is preliminary data.</text>
</comment>
<gene>
    <name evidence="3" type="ORF">GXN74_07745</name>
</gene>